<proteinExistence type="predicted"/>
<keyword evidence="2" id="KW-1185">Reference proteome</keyword>
<accession>A0A139HV38</accession>
<name>A0A139HV38_9PEZI</name>
<comment type="caution">
    <text evidence="1">The sequence shown here is derived from an EMBL/GenBank/DDBJ whole genome shotgun (WGS) entry which is preliminary data.</text>
</comment>
<dbReference type="OrthoDB" id="1929311at2759"/>
<evidence type="ECO:0000313" key="2">
    <source>
        <dbReference type="Proteomes" id="UP000073492"/>
    </source>
</evidence>
<gene>
    <name evidence="1" type="ORF">AC579_2612</name>
</gene>
<reference evidence="1 2" key="1">
    <citation type="submission" date="2015-07" db="EMBL/GenBank/DDBJ databases">
        <title>Comparative genomics of the Sigatoka disease complex on banana suggests a link between parallel evolutionary changes in Pseudocercospora fijiensis and Pseudocercospora eumusae and increased virulence on the banana host.</title>
        <authorList>
            <person name="Chang T.-C."/>
            <person name="Salvucci A."/>
            <person name="Crous P.W."/>
            <person name="Stergiopoulos I."/>
        </authorList>
    </citation>
    <scope>NUCLEOTIDE SEQUENCE [LARGE SCALE GENOMIC DNA]</scope>
    <source>
        <strain evidence="1 2">CBS 116634</strain>
    </source>
</reference>
<evidence type="ECO:0000313" key="1">
    <source>
        <dbReference type="EMBL" id="KXT06233.1"/>
    </source>
</evidence>
<organism evidence="1 2">
    <name type="scientific">Pseudocercospora musae</name>
    <dbReference type="NCBI Taxonomy" id="113226"/>
    <lineage>
        <taxon>Eukaryota</taxon>
        <taxon>Fungi</taxon>
        <taxon>Dikarya</taxon>
        <taxon>Ascomycota</taxon>
        <taxon>Pezizomycotina</taxon>
        <taxon>Dothideomycetes</taxon>
        <taxon>Dothideomycetidae</taxon>
        <taxon>Mycosphaerellales</taxon>
        <taxon>Mycosphaerellaceae</taxon>
        <taxon>Pseudocercospora</taxon>
    </lineage>
</organism>
<dbReference type="EMBL" id="LFZO01000556">
    <property type="protein sequence ID" value="KXT06233.1"/>
    <property type="molecule type" value="Genomic_DNA"/>
</dbReference>
<dbReference type="Proteomes" id="UP000073492">
    <property type="component" value="Unassembled WGS sequence"/>
</dbReference>
<dbReference type="AlphaFoldDB" id="A0A139HV38"/>
<protein>
    <submittedName>
        <fullName evidence="1">Uncharacterized protein</fullName>
    </submittedName>
</protein>
<sequence length="170" mass="18983">MSNSAPVFGPKWLSKLQDHFSTGDFRSLDAVKHLAFLHKAVDLTVTFTAEAIALGLKESDFQRDPLSVSMTALPRDLTDVKFTNPFFAVLNLEAAVEGMLKIWRTSQRAFANAALFYRTAMDRLGDKVDRAHRDGHWLAQINGSRISAQYVVDEAVQCASRNLNESRPRG</sequence>